<feature type="transmembrane region" description="Helical" evidence="1">
    <location>
        <begin position="65"/>
        <end position="86"/>
    </location>
</feature>
<dbReference type="AlphaFoldDB" id="A0A381PJU6"/>
<protein>
    <recommendedName>
        <fullName evidence="3">DUF63 family protein</fullName>
    </recommendedName>
</protein>
<organism evidence="2">
    <name type="scientific">marine metagenome</name>
    <dbReference type="NCBI Taxonomy" id="408172"/>
    <lineage>
        <taxon>unclassified sequences</taxon>
        <taxon>metagenomes</taxon>
        <taxon>ecological metagenomes</taxon>
    </lineage>
</organism>
<feature type="transmembrane region" description="Helical" evidence="1">
    <location>
        <begin position="257"/>
        <end position="274"/>
    </location>
</feature>
<gene>
    <name evidence="2" type="ORF">METZ01_LOCUS19738</name>
</gene>
<dbReference type="EMBL" id="UINC01000996">
    <property type="protein sequence ID" value="SUZ66884.1"/>
    <property type="molecule type" value="Genomic_DNA"/>
</dbReference>
<feature type="transmembrane region" description="Helical" evidence="1">
    <location>
        <begin position="226"/>
        <end position="245"/>
    </location>
</feature>
<accession>A0A381PJU6</accession>
<evidence type="ECO:0000313" key="2">
    <source>
        <dbReference type="EMBL" id="SUZ66884.1"/>
    </source>
</evidence>
<feature type="transmembrane region" description="Helical" evidence="1">
    <location>
        <begin position="399"/>
        <end position="416"/>
    </location>
</feature>
<feature type="transmembrane region" description="Helical" evidence="1">
    <location>
        <begin position="195"/>
        <end position="214"/>
    </location>
</feature>
<keyword evidence="1" id="KW-1133">Transmembrane helix</keyword>
<dbReference type="InterPro" id="IPR002749">
    <property type="entry name" value="DUF63"/>
</dbReference>
<feature type="transmembrane region" description="Helical" evidence="1">
    <location>
        <begin position="14"/>
        <end position="32"/>
    </location>
</feature>
<reference evidence="2" key="1">
    <citation type="submission" date="2018-05" db="EMBL/GenBank/DDBJ databases">
        <authorList>
            <person name="Lanie J.A."/>
            <person name="Ng W.-L."/>
            <person name="Kazmierczak K.M."/>
            <person name="Andrzejewski T.M."/>
            <person name="Davidsen T.M."/>
            <person name="Wayne K.J."/>
            <person name="Tettelin H."/>
            <person name="Glass J.I."/>
            <person name="Rusch D."/>
            <person name="Podicherti R."/>
            <person name="Tsui H.-C.T."/>
            <person name="Winkler M.E."/>
        </authorList>
    </citation>
    <scope>NUCLEOTIDE SEQUENCE</scope>
</reference>
<name>A0A381PJU6_9ZZZZ</name>
<sequence length="426" mass="45695">MHSPLEEMYSYERWAINALLVAVFLVAVGVGLHEIGTDNPLSESLYQHYLDPIVGESSGDSGYNYYNTITYAVVLGLFVVVISSWLRHLGIDPSDASVIALLPFVTWAAFGEIVEDAEMFGTGLAPYFVSPGIHFQGAFWVVLAGAAAYSHNGSKADDEWVSAKIESIATLMILLQLVIYGTSIAGSSTVSSDQISMWPMLLAASAALLAPRLMRSSTSGFTPVQRTVYLVGMGGSMIFLGALLSYSAANPPPTENLWPPVVVIGVPASLAFVMHTQGKPAADELASLGFVAGILPPGLTEEEYHAMSSPDKDLIEELRLKASMAQPLIFLAVAGQLLDGLATWIGIDIFGYHEKHVLSSGIIDLFDTALTFTAVKLGLGALIWYFFAMANFEHRQQHLRLLIGVAMLVVGMAPGLRDVGRLALGV</sequence>
<dbReference type="PANTHER" id="PTHR40700:SF1">
    <property type="entry name" value="DUF63 DOMAIN-CONTAINING PROTEIN"/>
    <property type="match status" value="1"/>
</dbReference>
<dbReference type="Pfam" id="PF01889">
    <property type="entry name" value="DUF63"/>
    <property type="match status" value="2"/>
</dbReference>
<dbReference type="PANTHER" id="PTHR40700">
    <property type="entry name" value="HYPOTHETICAL MEMBRANE PROTEIN, CONSERVED, DUF63 FAMILY"/>
    <property type="match status" value="1"/>
</dbReference>
<proteinExistence type="predicted"/>
<keyword evidence="1" id="KW-0812">Transmembrane</keyword>
<feature type="transmembrane region" description="Helical" evidence="1">
    <location>
        <begin position="126"/>
        <end position="149"/>
    </location>
</feature>
<evidence type="ECO:0000256" key="1">
    <source>
        <dbReference type="SAM" id="Phobius"/>
    </source>
</evidence>
<feature type="transmembrane region" description="Helical" evidence="1">
    <location>
        <begin position="328"/>
        <end position="349"/>
    </location>
</feature>
<evidence type="ECO:0008006" key="3">
    <source>
        <dbReference type="Google" id="ProtNLM"/>
    </source>
</evidence>
<keyword evidence="1" id="KW-0472">Membrane</keyword>
<feature type="transmembrane region" description="Helical" evidence="1">
    <location>
        <begin position="98"/>
        <end position="114"/>
    </location>
</feature>
<feature type="transmembrane region" description="Helical" evidence="1">
    <location>
        <begin position="369"/>
        <end position="387"/>
    </location>
</feature>
<feature type="transmembrane region" description="Helical" evidence="1">
    <location>
        <begin position="161"/>
        <end position="183"/>
    </location>
</feature>